<proteinExistence type="predicted"/>
<dbReference type="AlphaFoldDB" id="A0A023UMC1"/>
<geneLocation type="mitochondrion" evidence="2"/>
<dbReference type="EMBL" id="KJ459951">
    <property type="protein sequence ID" value="AHY04944.1"/>
    <property type="molecule type" value="Genomic_DNA"/>
</dbReference>
<evidence type="ECO:0000313" key="2">
    <source>
        <dbReference type="EMBL" id="AHY04944.1"/>
    </source>
</evidence>
<evidence type="ECO:0000256" key="1">
    <source>
        <dbReference type="SAM" id="MobiDB-lite"/>
    </source>
</evidence>
<feature type="region of interest" description="Disordered" evidence="1">
    <location>
        <begin position="44"/>
        <end position="79"/>
    </location>
</feature>
<dbReference type="GeneID" id="19351021"/>
<name>A0A023UMC1_9ASCO</name>
<accession>A0A023UMC1</accession>
<organism evidence="2">
    <name type="scientific">Magnusiomyces tetraspermus</name>
    <dbReference type="NCBI Taxonomy" id="1232584"/>
    <lineage>
        <taxon>Eukaryota</taxon>
        <taxon>Fungi</taxon>
        <taxon>Dikarya</taxon>
        <taxon>Ascomycota</taxon>
        <taxon>Saccharomycotina</taxon>
        <taxon>Dipodascomycetes</taxon>
        <taxon>Dipodascales</taxon>
        <taxon>Dipodascaceae</taxon>
        <taxon>Magnusiomyces</taxon>
    </lineage>
</organism>
<dbReference type="RefSeq" id="YP_009029690.1">
    <property type="nucleotide sequence ID" value="NC_024094.1"/>
</dbReference>
<protein>
    <submittedName>
        <fullName evidence="2">Uncharacterized protein</fullName>
    </submittedName>
</protein>
<reference evidence="2" key="1">
    <citation type="journal article" date="2014" name="Proc. Natl. Acad. Sci. U.S.A.">
        <title>Massive programmed translational jumping in mitochondria.</title>
        <authorList>
            <person name="Lang B.F."/>
            <person name="Jakubkova M."/>
            <person name="Hegedusova E."/>
            <person name="Daoud R."/>
            <person name="Forget L."/>
            <person name="Brejova B."/>
            <person name="Vinar T."/>
            <person name="Kosa P."/>
            <person name="Fricova D."/>
            <person name="Nebohacova M."/>
            <person name="Griac P."/>
            <person name="Tomaska L."/>
            <person name="Burger G."/>
            <person name="Nosek J."/>
        </authorList>
    </citation>
    <scope>NUCLEOTIDE SEQUENCE</scope>
    <source>
        <strain evidence="2">NRRL Y-7288</strain>
    </source>
</reference>
<gene>
    <name evidence="2" type="primary">orf116</name>
</gene>
<sequence length="116" mass="12770">MYANPPCGGGMGGALAMFPGRPHPLPIPRQSTYTPRFPATAETKCHESRCSGSSSSPYTRAKTSRRTKKENTSFGHYSSNIETWDGSRPRCSFWAVHTSRHPWDSRTSYFPPCGGG</sequence>
<keyword evidence="2" id="KW-0496">Mitochondrion</keyword>